<accession>X1HXU9</accession>
<feature type="non-terminal residue" evidence="1">
    <location>
        <position position="47"/>
    </location>
</feature>
<name>X1HXU9_9ZZZZ</name>
<comment type="caution">
    <text evidence="1">The sequence shown here is derived from an EMBL/GenBank/DDBJ whole genome shotgun (WGS) entry which is preliminary data.</text>
</comment>
<sequence length="47" mass="5303">MLRRFGGLLEIRGPPALITLVDPLRVQSALYAKYMQHAEWSAISHPV</sequence>
<dbReference type="AlphaFoldDB" id="X1HXU9"/>
<reference evidence="1" key="1">
    <citation type="journal article" date="2014" name="Front. Microbiol.">
        <title>High frequency of phylogenetically diverse reductive dehalogenase-homologous genes in deep subseafloor sedimentary metagenomes.</title>
        <authorList>
            <person name="Kawai M."/>
            <person name="Futagami T."/>
            <person name="Toyoda A."/>
            <person name="Takaki Y."/>
            <person name="Nishi S."/>
            <person name="Hori S."/>
            <person name="Arai W."/>
            <person name="Tsubouchi T."/>
            <person name="Morono Y."/>
            <person name="Uchiyama I."/>
            <person name="Ito T."/>
            <person name="Fujiyama A."/>
            <person name="Inagaki F."/>
            <person name="Takami H."/>
        </authorList>
    </citation>
    <scope>NUCLEOTIDE SEQUENCE</scope>
    <source>
        <strain evidence="1">Expedition CK06-06</strain>
    </source>
</reference>
<organism evidence="1">
    <name type="scientific">marine sediment metagenome</name>
    <dbReference type="NCBI Taxonomy" id="412755"/>
    <lineage>
        <taxon>unclassified sequences</taxon>
        <taxon>metagenomes</taxon>
        <taxon>ecological metagenomes</taxon>
    </lineage>
</organism>
<proteinExistence type="predicted"/>
<dbReference type="EMBL" id="BARU01016123">
    <property type="protein sequence ID" value="GAH58649.1"/>
    <property type="molecule type" value="Genomic_DNA"/>
</dbReference>
<gene>
    <name evidence="1" type="ORF">S03H2_27153</name>
</gene>
<evidence type="ECO:0000313" key="1">
    <source>
        <dbReference type="EMBL" id="GAH58649.1"/>
    </source>
</evidence>
<protein>
    <submittedName>
        <fullName evidence="1">Uncharacterized protein</fullName>
    </submittedName>
</protein>